<feature type="domain" description="Peptidase M41" evidence="1">
    <location>
        <begin position="15"/>
        <end position="199"/>
    </location>
</feature>
<dbReference type="GO" id="GO:0005524">
    <property type="term" value="F:ATP binding"/>
    <property type="evidence" value="ECO:0007669"/>
    <property type="project" value="InterPro"/>
</dbReference>
<dbReference type="PANTHER" id="PTHR23076:SF110">
    <property type="entry name" value="INACTIVE ATP-DEPENDENT ZINC METALLOPROTEASE FTSHI 3, CHLOROPLASTIC-RELATED"/>
    <property type="match status" value="1"/>
</dbReference>
<dbReference type="GO" id="GO:0004176">
    <property type="term" value="F:ATP-dependent peptidase activity"/>
    <property type="evidence" value="ECO:0007669"/>
    <property type="project" value="InterPro"/>
</dbReference>
<gene>
    <name evidence="2" type="ORF">SM0020_03545</name>
</gene>
<dbReference type="InterPro" id="IPR037219">
    <property type="entry name" value="Peptidase_M41-like"/>
</dbReference>
<name>H0FU78_RHIML</name>
<evidence type="ECO:0000259" key="1">
    <source>
        <dbReference type="Pfam" id="PF01434"/>
    </source>
</evidence>
<sequence>MSESLVLEVMPKRYVLSASELRNTAIHEAGHAIVAVLLASDVLKHVHIDRDAAIVVGAQSVGMTVFEPEVGRVKTVSYYEDGIAMLLGGIAAETVVYGCHADGAGGTPSSDLVMASDIATKLERHFGFGEVLSVELGKGKRPLEYLRDRDPKLRGLVDARLKTQLDRAVLLLSEHRQELDHLTETLVEKGHVVGDEVRALLGAKGMNTESASVRT</sequence>
<protein>
    <submittedName>
        <fullName evidence="2">Putative ATP-dependent hydrolase protein</fullName>
    </submittedName>
</protein>
<dbReference type="EMBL" id="AGVV01000004">
    <property type="protein sequence ID" value="EHK79409.1"/>
    <property type="molecule type" value="Genomic_DNA"/>
</dbReference>
<dbReference type="Proteomes" id="UP000004038">
    <property type="component" value="Unassembled WGS sequence"/>
</dbReference>
<dbReference type="RefSeq" id="WP_003526063.1">
    <property type="nucleotide sequence ID" value="NZ_AGVV01000004.1"/>
</dbReference>
<evidence type="ECO:0000313" key="2">
    <source>
        <dbReference type="EMBL" id="EHK79409.1"/>
    </source>
</evidence>
<dbReference type="PANTHER" id="PTHR23076">
    <property type="entry name" value="METALLOPROTEASE M41 FTSH"/>
    <property type="match status" value="1"/>
</dbReference>
<dbReference type="AlphaFoldDB" id="H0FU78"/>
<dbReference type="GO" id="GO:0006508">
    <property type="term" value="P:proteolysis"/>
    <property type="evidence" value="ECO:0007669"/>
    <property type="project" value="InterPro"/>
</dbReference>
<keyword evidence="2" id="KW-0378">Hydrolase</keyword>
<accession>H0FU78</accession>
<dbReference type="GO" id="GO:0004222">
    <property type="term" value="F:metalloendopeptidase activity"/>
    <property type="evidence" value="ECO:0007669"/>
    <property type="project" value="InterPro"/>
</dbReference>
<dbReference type="Pfam" id="PF01434">
    <property type="entry name" value="Peptidase_M41"/>
    <property type="match status" value="1"/>
</dbReference>
<dbReference type="InterPro" id="IPR000642">
    <property type="entry name" value="Peptidase_M41"/>
</dbReference>
<reference evidence="2 3" key="1">
    <citation type="journal article" date="2012" name="J. Bacteriol.">
        <title>Draft Genome Sequence of Sinorhizobium meliloti CCNWSX0020, a Nitrogen-Fixing Symbiont with Copper Tolerance Capability Isolated from Lead-Zinc Mine Tailings.</title>
        <authorList>
            <person name="Li Z."/>
            <person name="Ma Z."/>
            <person name="Hao X."/>
            <person name="Wei G."/>
        </authorList>
    </citation>
    <scope>NUCLEOTIDE SEQUENCE [LARGE SCALE GENOMIC DNA]</scope>
    <source>
        <strain evidence="2 3">CCNWSX0020</strain>
    </source>
</reference>
<dbReference type="PATRIC" id="fig|1107881.3.peg.709"/>
<dbReference type="SUPFAM" id="SSF140990">
    <property type="entry name" value="FtsH protease domain-like"/>
    <property type="match status" value="1"/>
</dbReference>
<organism evidence="2 3">
    <name type="scientific">Sinorhizobium meliloti CCNWSX0020</name>
    <dbReference type="NCBI Taxonomy" id="1107881"/>
    <lineage>
        <taxon>Bacteria</taxon>
        <taxon>Pseudomonadati</taxon>
        <taxon>Pseudomonadota</taxon>
        <taxon>Alphaproteobacteria</taxon>
        <taxon>Hyphomicrobiales</taxon>
        <taxon>Rhizobiaceae</taxon>
        <taxon>Sinorhizobium/Ensifer group</taxon>
        <taxon>Sinorhizobium</taxon>
    </lineage>
</organism>
<dbReference type="Gene3D" id="1.20.58.760">
    <property type="entry name" value="Peptidase M41"/>
    <property type="match status" value="1"/>
</dbReference>
<proteinExistence type="predicted"/>
<evidence type="ECO:0000313" key="3">
    <source>
        <dbReference type="Proteomes" id="UP000004038"/>
    </source>
</evidence>